<comment type="caution">
    <text evidence="5">The sequence shown here is derived from an EMBL/GenBank/DDBJ whole genome shotgun (WGS) entry which is preliminary data.</text>
</comment>
<evidence type="ECO:0000259" key="4">
    <source>
        <dbReference type="Pfam" id="PF02576"/>
    </source>
</evidence>
<feature type="domain" description="Ribosome maturation factor RimP N-terminal" evidence="4">
    <location>
        <begin position="18"/>
        <end position="75"/>
    </location>
</feature>
<dbReference type="Proteomes" id="UP000635665">
    <property type="component" value="Unassembled WGS sequence"/>
</dbReference>
<dbReference type="Pfam" id="PF02576">
    <property type="entry name" value="RimP_N"/>
    <property type="match status" value="1"/>
</dbReference>
<gene>
    <name evidence="3 5" type="primary">rimP</name>
    <name evidence="5" type="ORF">I6U50_04495</name>
</gene>
<sequence>MLQDKVENLLKEAFQENNSLFLIDLNVSKDNKISVVIDGDNGVSVNDCIAVSRKVEHNLDRDEEDFSLEVSSAGVSEPLHLERQYRKNLGRKLEVTTNNEKIEATLTEVDQNGIKLNWKAREPKPVGKGKHTVQKELVLPYSEITSAKVMITF</sequence>
<evidence type="ECO:0000256" key="2">
    <source>
        <dbReference type="ARBA" id="ARBA00022517"/>
    </source>
</evidence>
<dbReference type="HAMAP" id="MF_01077">
    <property type="entry name" value="RimP"/>
    <property type="match status" value="1"/>
</dbReference>
<dbReference type="EMBL" id="JAEHNY010000003">
    <property type="protein sequence ID" value="MBI6119279.1"/>
    <property type="molecule type" value="Genomic_DNA"/>
</dbReference>
<dbReference type="NCBIfam" id="NF002531">
    <property type="entry name" value="PRK02001.1"/>
    <property type="match status" value="1"/>
</dbReference>
<dbReference type="Gene3D" id="3.30.300.70">
    <property type="entry name" value="RimP-like superfamily, N-terminal"/>
    <property type="match status" value="1"/>
</dbReference>
<evidence type="ECO:0000313" key="5">
    <source>
        <dbReference type="EMBL" id="MBI6119279.1"/>
    </source>
</evidence>
<comment type="similarity">
    <text evidence="3">Belongs to the RimP family.</text>
</comment>
<evidence type="ECO:0000313" key="6">
    <source>
        <dbReference type="Proteomes" id="UP000635665"/>
    </source>
</evidence>
<accession>A0ABS0TE05</accession>
<organism evidence="5 6">
    <name type="scientific">Salegentibacter maritimus</name>
    <dbReference type="NCBI Taxonomy" id="2794347"/>
    <lineage>
        <taxon>Bacteria</taxon>
        <taxon>Pseudomonadati</taxon>
        <taxon>Bacteroidota</taxon>
        <taxon>Flavobacteriia</taxon>
        <taxon>Flavobacteriales</taxon>
        <taxon>Flavobacteriaceae</taxon>
        <taxon>Salegentibacter</taxon>
    </lineage>
</organism>
<dbReference type="InterPro" id="IPR035956">
    <property type="entry name" value="RimP_N_sf"/>
</dbReference>
<evidence type="ECO:0000256" key="3">
    <source>
        <dbReference type="HAMAP-Rule" id="MF_01077"/>
    </source>
</evidence>
<comment type="function">
    <text evidence="3">Required for maturation of 30S ribosomal subunits.</text>
</comment>
<evidence type="ECO:0000256" key="1">
    <source>
        <dbReference type="ARBA" id="ARBA00022490"/>
    </source>
</evidence>
<dbReference type="PANTHER" id="PTHR33867:SF1">
    <property type="entry name" value="RIBOSOME MATURATION FACTOR RIMP"/>
    <property type="match status" value="1"/>
</dbReference>
<keyword evidence="6" id="KW-1185">Reference proteome</keyword>
<keyword evidence="2 3" id="KW-0690">Ribosome biogenesis</keyword>
<reference evidence="5 6" key="1">
    <citation type="submission" date="2020-12" db="EMBL/GenBank/DDBJ databases">
        <title>Salegentibacter orientalis sp. nov., isolated from costal sediment.</title>
        <authorList>
            <person name="Lian F.-B."/>
        </authorList>
    </citation>
    <scope>NUCLEOTIDE SEQUENCE [LARGE SCALE GENOMIC DNA]</scope>
    <source>
        <strain evidence="5 6">F60176</strain>
    </source>
</reference>
<dbReference type="InterPro" id="IPR003728">
    <property type="entry name" value="Ribosome_maturation_RimP"/>
</dbReference>
<dbReference type="PANTHER" id="PTHR33867">
    <property type="entry name" value="RIBOSOME MATURATION FACTOR RIMP"/>
    <property type="match status" value="1"/>
</dbReference>
<comment type="subcellular location">
    <subcellularLocation>
        <location evidence="3">Cytoplasm</location>
    </subcellularLocation>
</comment>
<dbReference type="RefSeq" id="WP_193711398.1">
    <property type="nucleotide sequence ID" value="NZ_JAEHNY010000003.1"/>
</dbReference>
<keyword evidence="1 3" id="KW-0963">Cytoplasm</keyword>
<proteinExistence type="inferred from homology"/>
<protein>
    <recommendedName>
        <fullName evidence="3">Ribosome maturation factor RimP</fullName>
    </recommendedName>
</protein>
<name>A0ABS0TE05_9FLAO</name>
<dbReference type="SUPFAM" id="SSF75420">
    <property type="entry name" value="YhbC-like, N-terminal domain"/>
    <property type="match status" value="1"/>
</dbReference>
<dbReference type="InterPro" id="IPR028989">
    <property type="entry name" value="RimP_N"/>
</dbReference>